<dbReference type="AlphaFoldDB" id="A0A7S4AWN3"/>
<sequence length="539" mass="59388">MRIHSAATSYISVPQSKDDLFRGGPSPKKNKHKSKSRSFTKILSLPIRMMGKQLSKRSIKTGGDKGKDKNKPKQVSENLIHRDEEQGWLAPASTFETEESVSPRSVETFTTGNSTTLLSQIQQDEEEEERSFTGTLQQLLPDQYLNLEAPLNLRVAPNAISPKKSIVQDSDIENMPGQATTHQINNVEVAMIDEDMMVSEDMASPMSFNSGMVSEDIVSMASFHNDEIALEYIASPVSFDMLSQQERSNAFSEEDEEIDSMVPAGDFSLFVVEDSEEFLCVGGILSPRKHSAMLPAEIDVENDLSTNSIEFTYHVQEDDQDDDQEDIISTTSSHNSYLQIIKSVTSSANSPPQRAMGMATDKNNIEVPLAHESEVEEADDDDESFHISFAPSNDLLLQAMEGASAQAKVDIERATALALSKIGSVTSKSCQEVVAGRTHTRAKKARDRVLGFTFFLFLFFSFSGNAFIQYISSSVGIDDFQLPQSLDFSIKSPSDLSLWVGNAAPIPIQNTSFEVSKKHEDAHNIACVFKVGCLAFGCI</sequence>
<feature type="transmembrane region" description="Helical" evidence="2">
    <location>
        <begin position="449"/>
        <end position="471"/>
    </location>
</feature>
<feature type="region of interest" description="Disordered" evidence="1">
    <location>
        <begin position="14"/>
        <end position="40"/>
    </location>
</feature>
<protein>
    <submittedName>
        <fullName evidence="3">Uncharacterized protein</fullName>
    </submittedName>
</protein>
<name>A0A7S4AWN3_9STRA</name>
<gene>
    <name evidence="3" type="ORF">PAUS00366_LOCUS22253</name>
</gene>
<keyword evidence="2" id="KW-0812">Transmembrane</keyword>
<dbReference type="EMBL" id="HBIX01034096">
    <property type="protein sequence ID" value="CAE0729468.1"/>
    <property type="molecule type" value="Transcribed_RNA"/>
</dbReference>
<accession>A0A7S4AWN3</accession>
<keyword evidence="2" id="KW-0472">Membrane</keyword>
<keyword evidence="2" id="KW-1133">Transmembrane helix</keyword>
<proteinExistence type="predicted"/>
<feature type="compositionally biased region" description="Polar residues" evidence="1">
    <location>
        <begin position="100"/>
        <end position="109"/>
    </location>
</feature>
<feature type="compositionally biased region" description="Basic and acidic residues" evidence="1">
    <location>
        <begin position="62"/>
        <end position="71"/>
    </location>
</feature>
<evidence type="ECO:0000256" key="2">
    <source>
        <dbReference type="SAM" id="Phobius"/>
    </source>
</evidence>
<feature type="compositionally biased region" description="Basic residues" evidence="1">
    <location>
        <begin position="28"/>
        <end position="38"/>
    </location>
</feature>
<organism evidence="3">
    <name type="scientific">Pseudo-nitzschia australis</name>
    <dbReference type="NCBI Taxonomy" id="44445"/>
    <lineage>
        <taxon>Eukaryota</taxon>
        <taxon>Sar</taxon>
        <taxon>Stramenopiles</taxon>
        <taxon>Ochrophyta</taxon>
        <taxon>Bacillariophyta</taxon>
        <taxon>Bacillariophyceae</taxon>
        <taxon>Bacillariophycidae</taxon>
        <taxon>Bacillariales</taxon>
        <taxon>Bacillariaceae</taxon>
        <taxon>Pseudo-nitzschia</taxon>
    </lineage>
</organism>
<feature type="region of interest" description="Disordered" evidence="1">
    <location>
        <begin position="53"/>
        <end position="109"/>
    </location>
</feature>
<evidence type="ECO:0000256" key="1">
    <source>
        <dbReference type="SAM" id="MobiDB-lite"/>
    </source>
</evidence>
<reference evidence="3" key="1">
    <citation type="submission" date="2021-01" db="EMBL/GenBank/DDBJ databases">
        <authorList>
            <person name="Corre E."/>
            <person name="Pelletier E."/>
            <person name="Niang G."/>
            <person name="Scheremetjew M."/>
            <person name="Finn R."/>
            <person name="Kale V."/>
            <person name="Holt S."/>
            <person name="Cochrane G."/>
            <person name="Meng A."/>
            <person name="Brown T."/>
            <person name="Cohen L."/>
        </authorList>
    </citation>
    <scope>NUCLEOTIDE SEQUENCE</scope>
    <source>
        <strain evidence="3">10249 10 AB</strain>
    </source>
</reference>
<evidence type="ECO:0000313" key="3">
    <source>
        <dbReference type="EMBL" id="CAE0729468.1"/>
    </source>
</evidence>